<evidence type="ECO:0000313" key="2">
    <source>
        <dbReference type="Proteomes" id="UP001159363"/>
    </source>
</evidence>
<accession>A0ABQ9GXF3</accession>
<evidence type="ECO:0000313" key="1">
    <source>
        <dbReference type="EMBL" id="KAJ8876708.1"/>
    </source>
</evidence>
<gene>
    <name evidence="1" type="ORF">PR048_021155</name>
</gene>
<proteinExistence type="predicted"/>
<sequence>MGYCNCCRQHKGISTLLTAVVKLSRVEDVGLAAAACVISSKQWVLRRYWVRPSLKARAWYSAMELGKDLNKDHVDPLSGEVRSDGSFKTFLRMASCDFEHLILMIGHKIVKQDTNYRAAIPVGEKLVCCK</sequence>
<dbReference type="EMBL" id="JARBHB010000008">
    <property type="protein sequence ID" value="KAJ8876708.1"/>
    <property type="molecule type" value="Genomic_DNA"/>
</dbReference>
<protein>
    <submittedName>
        <fullName evidence="1">Uncharacterized protein</fullName>
    </submittedName>
</protein>
<organism evidence="1 2">
    <name type="scientific">Dryococelus australis</name>
    <dbReference type="NCBI Taxonomy" id="614101"/>
    <lineage>
        <taxon>Eukaryota</taxon>
        <taxon>Metazoa</taxon>
        <taxon>Ecdysozoa</taxon>
        <taxon>Arthropoda</taxon>
        <taxon>Hexapoda</taxon>
        <taxon>Insecta</taxon>
        <taxon>Pterygota</taxon>
        <taxon>Neoptera</taxon>
        <taxon>Polyneoptera</taxon>
        <taxon>Phasmatodea</taxon>
        <taxon>Verophasmatodea</taxon>
        <taxon>Anareolatae</taxon>
        <taxon>Phasmatidae</taxon>
        <taxon>Eurycanthinae</taxon>
        <taxon>Dryococelus</taxon>
    </lineage>
</organism>
<keyword evidence="2" id="KW-1185">Reference proteome</keyword>
<name>A0ABQ9GXF3_9NEOP</name>
<comment type="caution">
    <text evidence="1">The sequence shown here is derived from an EMBL/GenBank/DDBJ whole genome shotgun (WGS) entry which is preliminary data.</text>
</comment>
<reference evidence="1 2" key="1">
    <citation type="submission" date="2023-02" db="EMBL/GenBank/DDBJ databases">
        <title>LHISI_Scaffold_Assembly.</title>
        <authorList>
            <person name="Stuart O.P."/>
            <person name="Cleave R."/>
            <person name="Magrath M.J.L."/>
            <person name="Mikheyev A.S."/>
        </authorList>
    </citation>
    <scope>NUCLEOTIDE SEQUENCE [LARGE SCALE GENOMIC DNA]</scope>
    <source>
        <strain evidence="1">Daus_M_001</strain>
        <tissue evidence="1">Leg muscle</tissue>
    </source>
</reference>
<dbReference type="Proteomes" id="UP001159363">
    <property type="component" value="Chromosome 7"/>
</dbReference>